<evidence type="ECO:0000313" key="1">
    <source>
        <dbReference type="EMBL" id="OGB73551.1"/>
    </source>
</evidence>
<protein>
    <submittedName>
        <fullName evidence="1">Uncharacterized protein</fullName>
    </submittedName>
</protein>
<evidence type="ECO:0000313" key="2">
    <source>
        <dbReference type="Proteomes" id="UP000178085"/>
    </source>
</evidence>
<dbReference type="Proteomes" id="UP000178085">
    <property type="component" value="Unassembled WGS sequence"/>
</dbReference>
<comment type="caution">
    <text evidence="1">The sequence shown here is derived from an EMBL/GenBank/DDBJ whole genome shotgun (WGS) entry which is preliminary data.</text>
</comment>
<accession>A0A1F4NQ32</accession>
<sequence length="131" mass="15214">MAKTKTNNWFLKLKNTLLYSGYEVILTSVPQNGGTGKRGTRHRAAKGYIVPDELKIFINRRIGINDRVITLVHELMHEIYPNWQEPRVERESKKVFRGLTVPQLGFFQFFVMTKGEIQSALKRQQIHSPLC</sequence>
<dbReference type="EMBL" id="METD01000001">
    <property type="protein sequence ID" value="OGB73551.1"/>
    <property type="molecule type" value="Genomic_DNA"/>
</dbReference>
<proteinExistence type="predicted"/>
<name>A0A1F4NQ32_UNCK3</name>
<dbReference type="AlphaFoldDB" id="A0A1F4NQ32"/>
<organism evidence="1 2">
    <name type="scientific">candidate division Kazan bacterium RIFCSPLOWO2_01_FULL_45_19</name>
    <dbReference type="NCBI Taxonomy" id="1798538"/>
    <lineage>
        <taxon>Bacteria</taxon>
        <taxon>Bacteria division Kazan-3B-28</taxon>
    </lineage>
</organism>
<reference evidence="1 2" key="1">
    <citation type="journal article" date="2016" name="Nat. Commun.">
        <title>Thousands of microbial genomes shed light on interconnected biogeochemical processes in an aquifer system.</title>
        <authorList>
            <person name="Anantharaman K."/>
            <person name="Brown C.T."/>
            <person name="Hug L.A."/>
            <person name="Sharon I."/>
            <person name="Castelle C.J."/>
            <person name="Probst A.J."/>
            <person name="Thomas B.C."/>
            <person name="Singh A."/>
            <person name="Wilkins M.J."/>
            <person name="Karaoz U."/>
            <person name="Brodie E.L."/>
            <person name="Williams K.H."/>
            <person name="Hubbard S.S."/>
            <person name="Banfield J.F."/>
        </authorList>
    </citation>
    <scope>NUCLEOTIDE SEQUENCE [LARGE SCALE GENOMIC DNA]</scope>
</reference>
<gene>
    <name evidence="1" type="ORF">A3K51_01730</name>
</gene>